<accession>A0A7J7K7N5</accession>
<reference evidence="1" key="1">
    <citation type="submission" date="2020-06" db="EMBL/GenBank/DDBJ databases">
        <title>Draft genome of Bugula neritina, a colonial animal packing powerful symbionts and potential medicines.</title>
        <authorList>
            <person name="Rayko M."/>
        </authorList>
    </citation>
    <scope>NUCLEOTIDE SEQUENCE [LARGE SCALE GENOMIC DNA]</scope>
    <source>
        <strain evidence="1">Kwan_BN1</strain>
    </source>
</reference>
<comment type="caution">
    <text evidence="1">The sequence shown here is derived from an EMBL/GenBank/DDBJ whole genome shotgun (WGS) entry which is preliminary data.</text>
</comment>
<gene>
    <name evidence="1" type="ORF">EB796_007450</name>
</gene>
<protein>
    <submittedName>
        <fullName evidence="1">Uncharacterized protein</fullName>
    </submittedName>
</protein>
<organism evidence="1 2">
    <name type="scientific">Bugula neritina</name>
    <name type="common">Brown bryozoan</name>
    <name type="synonym">Sertularia neritina</name>
    <dbReference type="NCBI Taxonomy" id="10212"/>
    <lineage>
        <taxon>Eukaryota</taxon>
        <taxon>Metazoa</taxon>
        <taxon>Spiralia</taxon>
        <taxon>Lophotrochozoa</taxon>
        <taxon>Bryozoa</taxon>
        <taxon>Gymnolaemata</taxon>
        <taxon>Cheilostomatida</taxon>
        <taxon>Flustrina</taxon>
        <taxon>Buguloidea</taxon>
        <taxon>Bugulidae</taxon>
        <taxon>Bugula</taxon>
    </lineage>
</organism>
<dbReference type="AlphaFoldDB" id="A0A7J7K7N5"/>
<evidence type="ECO:0000313" key="2">
    <source>
        <dbReference type="Proteomes" id="UP000593567"/>
    </source>
</evidence>
<dbReference type="Proteomes" id="UP000593567">
    <property type="component" value="Unassembled WGS sequence"/>
</dbReference>
<evidence type="ECO:0000313" key="1">
    <source>
        <dbReference type="EMBL" id="KAF6034247.1"/>
    </source>
</evidence>
<dbReference type="EMBL" id="VXIV02001121">
    <property type="protein sequence ID" value="KAF6034247.1"/>
    <property type="molecule type" value="Genomic_DNA"/>
</dbReference>
<name>A0A7J7K7N5_BUGNE</name>
<sequence>MTLRVALLPFHCSNQHKAIPLIYGNRRVEAVNLIYQTSIWTAEFTSSQFMLTIRESWHVVFRCDSCYQVVGAVTIWQIPNICRIFLNTVSYTSV</sequence>
<keyword evidence="2" id="KW-1185">Reference proteome</keyword>
<proteinExistence type="predicted"/>